<dbReference type="GO" id="GO:0005764">
    <property type="term" value="C:lysosome"/>
    <property type="evidence" value="ECO:0007669"/>
    <property type="project" value="UniProtKB-SubCell"/>
</dbReference>
<feature type="chain" id="PRO_5021262498" description="Deoxyribonuclease-2-alpha" evidence="19">
    <location>
        <begin position="29"/>
        <end position="120"/>
    </location>
</feature>
<keyword evidence="8 19" id="KW-0732">Signal</keyword>
<gene>
    <name evidence="20" type="primary">Dnase2b_0</name>
    <name evidence="20" type="ORF">EYF80_041888</name>
</gene>
<evidence type="ECO:0000256" key="1">
    <source>
        <dbReference type="ARBA" id="ARBA00000447"/>
    </source>
</evidence>
<comment type="catalytic activity">
    <reaction evidence="1">
        <text>Endonucleolytic cleavage to nucleoside 3'-phosphates and 3'-phosphooligonucleotide end-products.</text>
        <dbReference type="EC" id="3.1.22.1"/>
    </reaction>
</comment>
<keyword evidence="6" id="KW-0053">Apoptosis</keyword>
<dbReference type="AlphaFoldDB" id="A0A4Z2G2W9"/>
<keyword evidence="5" id="KW-0217">Developmental protein</keyword>
<name>A0A4Z2G2W9_9TELE</name>
<evidence type="ECO:0000256" key="2">
    <source>
        <dbReference type="ARBA" id="ARBA00004371"/>
    </source>
</evidence>
<keyword evidence="11" id="KW-1015">Disulfide bond</keyword>
<keyword evidence="12" id="KW-0325">Glycoprotein</keyword>
<evidence type="ECO:0000256" key="10">
    <source>
        <dbReference type="ARBA" id="ARBA00022801"/>
    </source>
</evidence>
<keyword evidence="10" id="KW-0378">Hydrolase</keyword>
<proteinExistence type="inferred from homology"/>
<evidence type="ECO:0000256" key="17">
    <source>
        <dbReference type="ARBA" id="ARBA00043033"/>
    </source>
</evidence>
<keyword evidence="7" id="KW-0540">Nuclease</keyword>
<comment type="subcellular location">
    <subcellularLocation>
        <location evidence="2">Lysosome</location>
    </subcellularLocation>
</comment>
<dbReference type="Proteomes" id="UP000314294">
    <property type="component" value="Unassembled WGS sequence"/>
</dbReference>
<evidence type="ECO:0000313" key="20">
    <source>
        <dbReference type="EMBL" id="TNN47887.1"/>
    </source>
</evidence>
<keyword evidence="13" id="KW-0458">Lysosome</keyword>
<protein>
    <recommendedName>
        <fullName evidence="14">Deoxyribonuclease-2-alpha</fullName>
        <ecNumber evidence="4">3.1.22.1</ecNumber>
    </recommendedName>
    <alternativeName>
        <fullName evidence="15">Acid DNase</fullName>
    </alternativeName>
    <alternativeName>
        <fullName evidence="17">Deoxyribonuclease II alpha</fullName>
    </alternativeName>
    <alternativeName>
        <fullName evidence="16">Lysosomal DNase II</fullName>
    </alternativeName>
</protein>
<evidence type="ECO:0000256" key="6">
    <source>
        <dbReference type="ARBA" id="ARBA00022703"/>
    </source>
</evidence>
<evidence type="ECO:0000256" key="5">
    <source>
        <dbReference type="ARBA" id="ARBA00022473"/>
    </source>
</evidence>
<dbReference type="OrthoDB" id="10261598at2759"/>
<evidence type="ECO:0000256" key="11">
    <source>
        <dbReference type="ARBA" id="ARBA00023157"/>
    </source>
</evidence>
<dbReference type="GO" id="GO:0004531">
    <property type="term" value="F:deoxyribonuclease II activity"/>
    <property type="evidence" value="ECO:0007669"/>
    <property type="project" value="UniProtKB-EC"/>
</dbReference>
<dbReference type="InterPro" id="IPR004947">
    <property type="entry name" value="DNase_II"/>
</dbReference>
<dbReference type="EMBL" id="SRLO01000720">
    <property type="protein sequence ID" value="TNN47887.1"/>
    <property type="molecule type" value="Genomic_DNA"/>
</dbReference>
<sequence length="120" mass="13234">MEQGKRSAPAMLLFLSLLIFCLPPGGDSSPISCYNDHGDAVDWFYLYKLPKEHGGKSPHRGELYLLMEEGSEGWTNGTGTVNDTTAALGRTVGQLYSQGRVRVTVIHPFSIFLIMHVGFM</sequence>
<reference evidence="20 21" key="1">
    <citation type="submission" date="2019-03" db="EMBL/GenBank/DDBJ databases">
        <title>First draft genome of Liparis tanakae, snailfish: a comprehensive survey of snailfish specific genes.</title>
        <authorList>
            <person name="Kim W."/>
            <person name="Song I."/>
            <person name="Jeong J.-H."/>
            <person name="Kim D."/>
            <person name="Kim S."/>
            <person name="Ryu S."/>
            <person name="Song J.Y."/>
            <person name="Lee S.K."/>
        </authorList>
    </citation>
    <scope>NUCLEOTIDE SEQUENCE [LARGE SCALE GENOMIC DNA]</scope>
    <source>
        <tissue evidence="20">Muscle</tissue>
    </source>
</reference>
<evidence type="ECO:0000256" key="3">
    <source>
        <dbReference type="ARBA" id="ARBA00007527"/>
    </source>
</evidence>
<dbReference type="EC" id="3.1.22.1" evidence="4"/>
<evidence type="ECO:0000256" key="15">
    <source>
        <dbReference type="ARBA" id="ARBA00041393"/>
    </source>
</evidence>
<evidence type="ECO:0000256" key="13">
    <source>
        <dbReference type="ARBA" id="ARBA00023228"/>
    </source>
</evidence>
<dbReference type="PANTHER" id="PTHR10858">
    <property type="entry name" value="DEOXYRIBONUCLEASE II"/>
    <property type="match status" value="1"/>
</dbReference>
<dbReference type="GO" id="GO:0006309">
    <property type="term" value="P:apoptotic DNA fragmentation"/>
    <property type="evidence" value="ECO:0007669"/>
    <property type="project" value="TreeGrafter"/>
</dbReference>
<evidence type="ECO:0000256" key="12">
    <source>
        <dbReference type="ARBA" id="ARBA00023180"/>
    </source>
</evidence>
<evidence type="ECO:0000256" key="7">
    <source>
        <dbReference type="ARBA" id="ARBA00022722"/>
    </source>
</evidence>
<comment type="similarity">
    <text evidence="3">Belongs to the DNase II family.</text>
</comment>
<keyword evidence="9" id="KW-0255">Endonuclease</keyword>
<accession>A0A4Z2G2W9</accession>
<dbReference type="PANTHER" id="PTHR10858:SF9">
    <property type="entry name" value="DEOXYRIBONUCLEASE-2-ALPHA"/>
    <property type="match status" value="1"/>
</dbReference>
<evidence type="ECO:0000256" key="8">
    <source>
        <dbReference type="ARBA" id="ARBA00022729"/>
    </source>
</evidence>
<keyword evidence="21" id="KW-1185">Reference proteome</keyword>
<evidence type="ECO:0000256" key="16">
    <source>
        <dbReference type="ARBA" id="ARBA00041918"/>
    </source>
</evidence>
<dbReference type="Pfam" id="PF03265">
    <property type="entry name" value="DNase_II"/>
    <property type="match status" value="1"/>
</dbReference>
<comment type="function">
    <text evidence="18">Hydrolyzes DNA under acidic conditions with a preference for double-stranded DNA. Plays a major role in the clearance of nucleic acids generated through apoptosis, hence preventing autoinflammation. Necessary for proper fetal development and for definitive erythropoiesis in fetal liver and bone marrow, where it degrades nuclear DNA expelled from erythroid precursor cells.</text>
</comment>
<feature type="signal peptide" evidence="19">
    <location>
        <begin position="1"/>
        <end position="28"/>
    </location>
</feature>
<evidence type="ECO:0000256" key="9">
    <source>
        <dbReference type="ARBA" id="ARBA00022759"/>
    </source>
</evidence>
<evidence type="ECO:0000256" key="18">
    <source>
        <dbReference type="ARBA" id="ARBA00045381"/>
    </source>
</evidence>
<evidence type="ECO:0000256" key="19">
    <source>
        <dbReference type="SAM" id="SignalP"/>
    </source>
</evidence>
<evidence type="ECO:0000313" key="21">
    <source>
        <dbReference type="Proteomes" id="UP000314294"/>
    </source>
</evidence>
<comment type="caution">
    <text evidence="20">The sequence shown here is derived from an EMBL/GenBank/DDBJ whole genome shotgun (WGS) entry which is preliminary data.</text>
</comment>
<evidence type="ECO:0000256" key="14">
    <source>
        <dbReference type="ARBA" id="ARBA00039868"/>
    </source>
</evidence>
<evidence type="ECO:0000256" key="4">
    <source>
        <dbReference type="ARBA" id="ARBA00012036"/>
    </source>
</evidence>
<organism evidence="20 21">
    <name type="scientific">Liparis tanakae</name>
    <name type="common">Tanaka's snailfish</name>
    <dbReference type="NCBI Taxonomy" id="230148"/>
    <lineage>
        <taxon>Eukaryota</taxon>
        <taxon>Metazoa</taxon>
        <taxon>Chordata</taxon>
        <taxon>Craniata</taxon>
        <taxon>Vertebrata</taxon>
        <taxon>Euteleostomi</taxon>
        <taxon>Actinopterygii</taxon>
        <taxon>Neopterygii</taxon>
        <taxon>Teleostei</taxon>
        <taxon>Neoteleostei</taxon>
        <taxon>Acanthomorphata</taxon>
        <taxon>Eupercaria</taxon>
        <taxon>Perciformes</taxon>
        <taxon>Cottioidei</taxon>
        <taxon>Cottales</taxon>
        <taxon>Liparidae</taxon>
        <taxon>Liparis</taxon>
    </lineage>
</organism>